<feature type="chain" id="PRO_5026966151" evidence="1">
    <location>
        <begin position="24"/>
        <end position="112"/>
    </location>
</feature>
<dbReference type="InterPro" id="IPR010994">
    <property type="entry name" value="RuvA_2-like"/>
</dbReference>
<organism evidence="2 3">
    <name type="scientific">Aquipseudomonas campi</name>
    <dbReference type="NCBI Taxonomy" id="2731681"/>
    <lineage>
        <taxon>Bacteria</taxon>
        <taxon>Pseudomonadati</taxon>
        <taxon>Pseudomonadota</taxon>
        <taxon>Gammaproteobacteria</taxon>
        <taxon>Pseudomonadales</taxon>
        <taxon>Pseudomonadaceae</taxon>
        <taxon>Aquipseudomonas</taxon>
    </lineage>
</organism>
<accession>A0A6M8F979</accession>
<evidence type="ECO:0000256" key="1">
    <source>
        <dbReference type="SAM" id="SignalP"/>
    </source>
</evidence>
<reference evidence="2" key="1">
    <citation type="submission" date="2020-07" db="EMBL/GenBank/DDBJ databases">
        <title>Nitrate ammonifying Pseudomonas campi sp. nov. isolated from German agricultural grassland.</title>
        <authorList>
            <person name="Timsy T."/>
            <person name="Ulrich A."/>
            <person name="Spanner T."/>
            <person name="Foesel B."/>
            <person name="Kolb S."/>
            <person name="Horn M.A."/>
            <person name="Behrendt U."/>
        </authorList>
    </citation>
    <scope>NUCLEOTIDE SEQUENCE</scope>
    <source>
        <strain evidence="2">S1-A32-2</strain>
    </source>
</reference>
<dbReference type="PANTHER" id="PTHR21180">
    <property type="entry name" value="ENDONUCLEASE/EXONUCLEASE/PHOSPHATASE FAMILY DOMAIN-CONTAINING PROTEIN 1"/>
    <property type="match status" value="1"/>
</dbReference>
<dbReference type="GO" id="GO:0015627">
    <property type="term" value="C:type II protein secretion system complex"/>
    <property type="evidence" value="ECO:0007669"/>
    <property type="project" value="TreeGrafter"/>
</dbReference>
<dbReference type="EMBL" id="CP053697">
    <property type="protein sequence ID" value="QKE63841.1"/>
    <property type="molecule type" value="Genomic_DNA"/>
</dbReference>
<dbReference type="AlphaFoldDB" id="A0A6M8F979"/>
<dbReference type="PANTHER" id="PTHR21180:SF32">
    <property type="entry name" value="ENDONUCLEASE_EXONUCLEASE_PHOSPHATASE FAMILY DOMAIN-CONTAINING PROTEIN 1"/>
    <property type="match status" value="1"/>
</dbReference>
<dbReference type="InterPro" id="IPR004509">
    <property type="entry name" value="Competence_ComEA_HhH"/>
</dbReference>
<dbReference type="SUPFAM" id="SSF47781">
    <property type="entry name" value="RuvA domain 2-like"/>
    <property type="match status" value="1"/>
</dbReference>
<sequence>MLRKSLSVLLFSCLTSLSAGVFAAEPAKSEAVPVPVTVSQAPVSAEVQVVNLNTADAAALESGLIGIGKVKAQAIVDHRTANGPFASVDELLEVKGIGAATLEKNRDKLSIN</sequence>
<dbReference type="Pfam" id="PF12836">
    <property type="entry name" value="HHH_3"/>
    <property type="match status" value="1"/>
</dbReference>
<dbReference type="Proteomes" id="UP000501379">
    <property type="component" value="Chromosome"/>
</dbReference>
<evidence type="ECO:0000313" key="2">
    <source>
        <dbReference type="EMBL" id="QKE63841.1"/>
    </source>
</evidence>
<dbReference type="InterPro" id="IPR051675">
    <property type="entry name" value="Endo/Exo/Phosphatase_dom_1"/>
</dbReference>
<protein>
    <submittedName>
        <fullName evidence="2">Helix-hairpin-helix domain-containing protein</fullName>
    </submittedName>
</protein>
<dbReference type="Gene3D" id="1.10.150.320">
    <property type="entry name" value="Photosystem II 12 kDa extrinsic protein"/>
    <property type="match status" value="1"/>
</dbReference>
<gene>
    <name evidence="2" type="ORF">HNE05_10925</name>
</gene>
<keyword evidence="1" id="KW-0732">Signal</keyword>
<name>A0A6M8F979_9GAMM</name>
<proteinExistence type="predicted"/>
<dbReference type="KEGG" id="pcam:HNE05_10925"/>
<keyword evidence="3" id="KW-1185">Reference proteome</keyword>
<dbReference type="GO" id="GO:0015628">
    <property type="term" value="P:protein secretion by the type II secretion system"/>
    <property type="evidence" value="ECO:0007669"/>
    <property type="project" value="TreeGrafter"/>
</dbReference>
<evidence type="ECO:0000313" key="3">
    <source>
        <dbReference type="Proteomes" id="UP000501379"/>
    </source>
</evidence>
<feature type="signal peptide" evidence="1">
    <location>
        <begin position="1"/>
        <end position="23"/>
    </location>
</feature>
<dbReference type="RefSeq" id="WP_173208091.1">
    <property type="nucleotide sequence ID" value="NZ_CP053697.2"/>
</dbReference>
<dbReference type="NCBIfam" id="TIGR00426">
    <property type="entry name" value="competence protein ComEA helix-hairpin-helix repeat region"/>
    <property type="match status" value="1"/>
</dbReference>